<dbReference type="EMBL" id="JAGPNK010000013">
    <property type="protein sequence ID" value="KAH7309774.1"/>
    <property type="molecule type" value="Genomic_DNA"/>
</dbReference>
<feature type="region of interest" description="Disordered" evidence="1">
    <location>
        <begin position="676"/>
        <end position="703"/>
    </location>
</feature>
<dbReference type="AlphaFoldDB" id="A0A8K0SHZ0"/>
<feature type="compositionally biased region" description="Basic and acidic residues" evidence="1">
    <location>
        <begin position="694"/>
        <end position="703"/>
    </location>
</feature>
<feature type="region of interest" description="Disordered" evidence="1">
    <location>
        <begin position="293"/>
        <end position="317"/>
    </location>
</feature>
<protein>
    <submittedName>
        <fullName evidence="2">Uncharacterized protein</fullName>
    </submittedName>
</protein>
<gene>
    <name evidence="2" type="ORF">B0I35DRAFT_440600</name>
</gene>
<evidence type="ECO:0000313" key="2">
    <source>
        <dbReference type="EMBL" id="KAH7309774.1"/>
    </source>
</evidence>
<feature type="compositionally biased region" description="Polar residues" evidence="1">
    <location>
        <begin position="650"/>
        <end position="660"/>
    </location>
</feature>
<dbReference type="PANTHER" id="PTHR40619:SF3">
    <property type="entry name" value="FUNGAL STAND N-TERMINAL GOODBYE DOMAIN-CONTAINING PROTEIN"/>
    <property type="match status" value="1"/>
</dbReference>
<organism evidence="2 3">
    <name type="scientific">Stachybotrys elegans</name>
    <dbReference type="NCBI Taxonomy" id="80388"/>
    <lineage>
        <taxon>Eukaryota</taxon>
        <taxon>Fungi</taxon>
        <taxon>Dikarya</taxon>
        <taxon>Ascomycota</taxon>
        <taxon>Pezizomycotina</taxon>
        <taxon>Sordariomycetes</taxon>
        <taxon>Hypocreomycetidae</taxon>
        <taxon>Hypocreales</taxon>
        <taxon>Stachybotryaceae</taxon>
        <taxon>Stachybotrys</taxon>
    </lineage>
</organism>
<proteinExistence type="predicted"/>
<reference evidence="2" key="1">
    <citation type="journal article" date="2021" name="Nat. Commun.">
        <title>Genetic determinants of endophytism in the Arabidopsis root mycobiome.</title>
        <authorList>
            <person name="Mesny F."/>
            <person name="Miyauchi S."/>
            <person name="Thiergart T."/>
            <person name="Pickel B."/>
            <person name="Atanasova L."/>
            <person name="Karlsson M."/>
            <person name="Huettel B."/>
            <person name="Barry K.W."/>
            <person name="Haridas S."/>
            <person name="Chen C."/>
            <person name="Bauer D."/>
            <person name="Andreopoulos W."/>
            <person name="Pangilinan J."/>
            <person name="LaButti K."/>
            <person name="Riley R."/>
            <person name="Lipzen A."/>
            <person name="Clum A."/>
            <person name="Drula E."/>
            <person name="Henrissat B."/>
            <person name="Kohler A."/>
            <person name="Grigoriev I.V."/>
            <person name="Martin F.M."/>
            <person name="Hacquard S."/>
        </authorList>
    </citation>
    <scope>NUCLEOTIDE SEQUENCE</scope>
    <source>
        <strain evidence="2">MPI-CAGE-CH-0235</strain>
    </source>
</reference>
<dbReference type="OrthoDB" id="5419927at2759"/>
<name>A0A8K0SHZ0_9HYPO</name>
<dbReference type="PANTHER" id="PTHR40619">
    <property type="entry name" value="FUNGAL STAND N-TERMINAL GOODBYE DOMAIN-CONTAINING PROTEIN"/>
    <property type="match status" value="1"/>
</dbReference>
<accession>A0A8K0SHZ0</accession>
<dbReference type="Proteomes" id="UP000813444">
    <property type="component" value="Unassembled WGS sequence"/>
</dbReference>
<evidence type="ECO:0000313" key="3">
    <source>
        <dbReference type="Proteomes" id="UP000813444"/>
    </source>
</evidence>
<evidence type="ECO:0000256" key="1">
    <source>
        <dbReference type="SAM" id="MobiDB-lite"/>
    </source>
</evidence>
<keyword evidence="3" id="KW-1185">Reference proteome</keyword>
<comment type="caution">
    <text evidence="2">The sequence shown here is derived from an EMBL/GenBank/DDBJ whole genome shotgun (WGS) entry which is preliminary data.</text>
</comment>
<sequence>MDSQQLDWLHPGKREVTMVGSYIVEEGKQLHAGFGDSSELDVENVQFVELQPYMRLEAPLKAFIFQSLHINVTTFDDGLLAKINSIEKGYEQGKQTLWHRFWYGMGDKKDVVEAWLEVIPSEYGLSIIKAGIAVVFKLAEDSVDRREKILKTFSTLNETLHRLGRECGRFRSDRRVRKTADELHKAVVQAVEDMFFLLTKTKKKWTTKLTSKFRRENEPPEPPPPTLEEIIESLEAQTKDYNDAIDLARDETTQRIEALGISHALFLRQASDEYAHDRKQFRRELGDMKKDIQSSMRNAERSFQEVIQRESDKRDESQADMKTFLMRFLLEYKQNEASRMEAERLRQQPSYSSKHRAVVSLTTLCSILAVSSTAWDPHNPPDLEHMFKQPSRDLAAAIAHQARVPAKFQGQVQSLMTHEKFTRWLSHSHPSLILVDANIRESTLESLSAISVFSSTLVTSLAEAFPEAEVIQFFCGLHATMSDDWYGPNGLMRSLILQLLLKLNIRDPDMQTWNLDFINDREFLQDLEKHNLDSMGFVLHSLLYQFSPDTTIYCIVDTISCFDSSRLLDDLGTVMERFRKIINDNALVPVVKFLLTHPGESTRDIKSMPLFTEDPDRLVRLSRLGVVPGAISGRRMDHQLLSVPSHGRSRASSPLGSRASSIAALERKRSHERLDDLRGYFNRGEENDDYEAPVYRENDFPGY</sequence>
<feature type="region of interest" description="Disordered" evidence="1">
    <location>
        <begin position="643"/>
        <end position="662"/>
    </location>
</feature>